<organism evidence="10 11">
    <name type="scientific">Chengkuizengella marina</name>
    <dbReference type="NCBI Taxonomy" id="2507566"/>
    <lineage>
        <taxon>Bacteria</taxon>
        <taxon>Bacillati</taxon>
        <taxon>Bacillota</taxon>
        <taxon>Bacilli</taxon>
        <taxon>Bacillales</taxon>
        <taxon>Paenibacillaceae</taxon>
        <taxon>Chengkuizengella</taxon>
    </lineage>
</organism>
<dbReference type="Proteomes" id="UP000448943">
    <property type="component" value="Unassembled WGS sequence"/>
</dbReference>
<evidence type="ECO:0000256" key="6">
    <source>
        <dbReference type="ARBA" id="ARBA00022989"/>
    </source>
</evidence>
<keyword evidence="3" id="KW-0813">Transport</keyword>
<keyword evidence="4" id="KW-1003">Cell membrane</keyword>
<feature type="transmembrane region" description="Helical" evidence="8">
    <location>
        <begin position="354"/>
        <end position="376"/>
    </location>
</feature>
<dbReference type="GO" id="GO:0140359">
    <property type="term" value="F:ABC-type transporter activity"/>
    <property type="evidence" value="ECO:0007669"/>
    <property type="project" value="InterPro"/>
</dbReference>
<keyword evidence="6 8" id="KW-1133">Transmembrane helix</keyword>
<feature type="transmembrane region" description="Helical" evidence="8">
    <location>
        <begin position="191"/>
        <end position="211"/>
    </location>
</feature>
<protein>
    <submittedName>
        <fullName evidence="10">ABC transporter permease</fullName>
    </submittedName>
</protein>
<dbReference type="InterPro" id="IPR047817">
    <property type="entry name" value="ABC2_TM_bact-type"/>
</dbReference>
<dbReference type="InterPro" id="IPR051449">
    <property type="entry name" value="ABC-2_transporter_component"/>
</dbReference>
<keyword evidence="5 8" id="KW-0812">Transmembrane</keyword>
<evidence type="ECO:0000256" key="3">
    <source>
        <dbReference type="ARBA" id="ARBA00022448"/>
    </source>
</evidence>
<dbReference type="PANTHER" id="PTHR30294:SF45">
    <property type="entry name" value="LINEARMYCIN RESISTANCE PERMEASE PROTEIN LNRN"/>
    <property type="match status" value="1"/>
</dbReference>
<dbReference type="Pfam" id="PF12698">
    <property type="entry name" value="ABC2_membrane_3"/>
    <property type="match status" value="1"/>
</dbReference>
<dbReference type="PROSITE" id="PS51012">
    <property type="entry name" value="ABC_TM2"/>
    <property type="match status" value="1"/>
</dbReference>
<keyword evidence="11" id="KW-1185">Reference proteome</keyword>
<reference evidence="10 11" key="1">
    <citation type="submission" date="2019-01" db="EMBL/GenBank/DDBJ databases">
        <title>Chengkuizengella sp. nov., isolated from deep-sea sediment of East Pacific Ocean.</title>
        <authorList>
            <person name="Yang J."/>
            <person name="Lai Q."/>
            <person name="Shao Z."/>
        </authorList>
    </citation>
    <scope>NUCLEOTIDE SEQUENCE [LARGE SCALE GENOMIC DNA]</scope>
    <source>
        <strain evidence="10 11">YPA3-1-1</strain>
    </source>
</reference>
<evidence type="ECO:0000256" key="7">
    <source>
        <dbReference type="ARBA" id="ARBA00023136"/>
    </source>
</evidence>
<feature type="transmembrane region" description="Helical" evidence="8">
    <location>
        <begin position="232"/>
        <end position="255"/>
    </location>
</feature>
<evidence type="ECO:0000256" key="5">
    <source>
        <dbReference type="ARBA" id="ARBA00022692"/>
    </source>
</evidence>
<comment type="subcellular location">
    <subcellularLocation>
        <location evidence="1">Cell membrane</location>
        <topology evidence="1">Multi-pass membrane protein</topology>
    </subcellularLocation>
</comment>
<name>A0A6N9Q774_9BACL</name>
<accession>A0A6N9Q774</accession>
<evidence type="ECO:0000313" key="11">
    <source>
        <dbReference type="Proteomes" id="UP000448943"/>
    </source>
</evidence>
<evidence type="ECO:0000256" key="8">
    <source>
        <dbReference type="SAM" id="Phobius"/>
    </source>
</evidence>
<evidence type="ECO:0000259" key="9">
    <source>
        <dbReference type="PROSITE" id="PS51012"/>
    </source>
</evidence>
<feature type="transmembrane region" description="Helical" evidence="8">
    <location>
        <begin position="21"/>
        <end position="39"/>
    </location>
</feature>
<dbReference type="AlphaFoldDB" id="A0A6N9Q774"/>
<feature type="transmembrane region" description="Helical" evidence="8">
    <location>
        <begin position="301"/>
        <end position="319"/>
    </location>
</feature>
<comment type="similarity">
    <text evidence="2">Belongs to the ABC-2 integral membrane protein family.</text>
</comment>
<dbReference type="RefSeq" id="WP_160647517.1">
    <property type="nucleotide sequence ID" value="NZ_SIJB01000036.1"/>
</dbReference>
<evidence type="ECO:0000256" key="1">
    <source>
        <dbReference type="ARBA" id="ARBA00004651"/>
    </source>
</evidence>
<feature type="domain" description="ABC transmembrane type-2" evidence="9">
    <location>
        <begin position="154"/>
        <end position="379"/>
    </location>
</feature>
<dbReference type="InterPro" id="IPR013525">
    <property type="entry name" value="ABC2_TM"/>
</dbReference>
<evidence type="ECO:0000256" key="4">
    <source>
        <dbReference type="ARBA" id="ARBA00022475"/>
    </source>
</evidence>
<evidence type="ECO:0000256" key="2">
    <source>
        <dbReference type="ARBA" id="ARBA00007783"/>
    </source>
</evidence>
<comment type="caution">
    <text evidence="10">The sequence shown here is derived from an EMBL/GenBank/DDBJ whole genome shotgun (WGS) entry which is preliminary data.</text>
</comment>
<sequence>MNSVIIALNMLKRMIGTIKGFLTIILIPVIVMTVIIFIFDRDYTENYKVAYLNLDNGLLGKELILHLSSFSEYELLAAQEVEEVKEWVVNGKVNFAIVIHKDLTQNLFNETSINLTLYQLNQNAESFALKQRLDLRINQFTQSIEQLKQIDSTGDSIQSTMEALMEQVNKNQVSTVYTKFNESYRPGLNSILGFMIMFLMGLIVSSVTLILEDRTNQTMMRIYTAPIRRYEIVLGHFLGSFLIGSLQIIFLLMFTKYIVGFDYGVSFGKLLIILSFFMLASMGIATAIASTVNNIKILSNITPLIVVPTCMIGGCFWPIEIMPDFMQKLANIVPQKWAIEAVQKMAMGQELSDVSIHLLVLLLFAVILIGFGSAVFKPVET</sequence>
<proteinExistence type="inferred from homology"/>
<dbReference type="Gene3D" id="3.40.1710.10">
    <property type="entry name" value="abc type-2 transporter like domain"/>
    <property type="match status" value="1"/>
</dbReference>
<evidence type="ECO:0000313" key="10">
    <source>
        <dbReference type="EMBL" id="NBI30702.1"/>
    </source>
</evidence>
<keyword evidence="7 8" id="KW-0472">Membrane</keyword>
<dbReference type="GO" id="GO:0005886">
    <property type="term" value="C:plasma membrane"/>
    <property type="evidence" value="ECO:0007669"/>
    <property type="project" value="UniProtKB-SubCell"/>
</dbReference>
<feature type="transmembrane region" description="Helical" evidence="8">
    <location>
        <begin position="267"/>
        <end position="289"/>
    </location>
</feature>
<dbReference type="EMBL" id="SIJB01000036">
    <property type="protein sequence ID" value="NBI30702.1"/>
    <property type="molecule type" value="Genomic_DNA"/>
</dbReference>
<dbReference type="PANTHER" id="PTHR30294">
    <property type="entry name" value="MEMBRANE COMPONENT OF ABC TRANSPORTER YHHJ-RELATED"/>
    <property type="match status" value="1"/>
</dbReference>
<dbReference type="OrthoDB" id="266913at2"/>
<gene>
    <name evidence="10" type="ORF">ERL59_17260</name>
</gene>